<name>A0ACB5SYK8_AMBMO</name>
<reference evidence="1" key="1">
    <citation type="submission" date="2023-04" db="EMBL/GenBank/DDBJ databases">
        <title>Ambrosiozyma monospora NBRC 10751.</title>
        <authorList>
            <person name="Ichikawa N."/>
            <person name="Sato H."/>
            <person name="Tonouchi N."/>
        </authorList>
    </citation>
    <scope>NUCLEOTIDE SEQUENCE</scope>
    <source>
        <strain evidence="1">NBRC 10751</strain>
    </source>
</reference>
<protein>
    <submittedName>
        <fullName evidence="1">Unnamed protein product</fullName>
    </submittedName>
</protein>
<accession>A0ACB5SYK8</accession>
<sequence length="657" mass="73298">MAIMKEAGPVRKIQLNPQINAALVEFENVNGCGKAEIKFDGKVIGGKAIKIGSRQDFDKLTRSTKKTHAVKPQPKEGETKKDPAKPEPKSNEDFRKMFLVSMARYKSKPLKLRTTEKGRKTKKNQPVKSFKKKNIINRISKNVLPPDDDNDTYPEISSTSPPQSIQSRAERRHDRMEQLELQRQEHEEEITSSDTRLSSSNHHHLLTRSEKRIMNINNPTHLNDHTSNVIGSPVRLPLLSSPSVSNLQVIPRNRLTTIEQPNDIRTQQPEQQQREGSQSEDDDVEFVLRHQSISSEAGSSTIEHPQDTSTQQQEQNPIEGSEQDNDGVEFVYSVLRHQSISSDPGVSDPEVKNEIKEEQTELPQTAQTNDVVDNEATAGDQFQNSDISCEESEPHTENIQDPTVLHFKMVFDEDEQEALLPLENFSDSSSDFEDDPVPKSTPSGSNLSLQLKQTGTHNESIDDSSSEDCLEPPSSSEDSSLIHSGSIDTPTLAEDVISQQVDVNAYVNNNSLSTILEVDEEEQDRRLLSLNDYVNSMVGEISQSFSLQTGKTQQQQSTTHTTQLELSNARLLIEGPPQDEDVPLRNDTTNVSTGSGSDETSPIANNHNTSKTQAQHHSRLESSDASKFDSVSDSDSDIQIIKIISSENPLLKKPHRL</sequence>
<dbReference type="EMBL" id="BSXS01001666">
    <property type="protein sequence ID" value="GME76874.1"/>
    <property type="molecule type" value="Genomic_DNA"/>
</dbReference>
<evidence type="ECO:0000313" key="1">
    <source>
        <dbReference type="EMBL" id="GME76874.1"/>
    </source>
</evidence>
<gene>
    <name evidence="1" type="ORF">Amon02_000280300</name>
</gene>
<keyword evidence="2" id="KW-1185">Reference proteome</keyword>
<dbReference type="Proteomes" id="UP001165064">
    <property type="component" value="Unassembled WGS sequence"/>
</dbReference>
<proteinExistence type="predicted"/>
<comment type="caution">
    <text evidence="1">The sequence shown here is derived from an EMBL/GenBank/DDBJ whole genome shotgun (WGS) entry which is preliminary data.</text>
</comment>
<evidence type="ECO:0000313" key="2">
    <source>
        <dbReference type="Proteomes" id="UP001165064"/>
    </source>
</evidence>
<organism evidence="1 2">
    <name type="scientific">Ambrosiozyma monospora</name>
    <name type="common">Yeast</name>
    <name type="synonym">Endomycopsis monosporus</name>
    <dbReference type="NCBI Taxonomy" id="43982"/>
    <lineage>
        <taxon>Eukaryota</taxon>
        <taxon>Fungi</taxon>
        <taxon>Dikarya</taxon>
        <taxon>Ascomycota</taxon>
        <taxon>Saccharomycotina</taxon>
        <taxon>Pichiomycetes</taxon>
        <taxon>Pichiales</taxon>
        <taxon>Pichiaceae</taxon>
        <taxon>Ambrosiozyma</taxon>
    </lineage>
</organism>